<dbReference type="CDD" id="cd06433">
    <property type="entry name" value="GT_2_WfgS_like"/>
    <property type="match status" value="1"/>
</dbReference>
<evidence type="ECO:0000259" key="1">
    <source>
        <dbReference type="Pfam" id="PF00535"/>
    </source>
</evidence>
<dbReference type="EMBL" id="AALD02000001">
    <property type="protein sequence ID" value="EEQ12407.1"/>
    <property type="molecule type" value="Genomic_DNA"/>
</dbReference>
<keyword evidence="3" id="KW-1185">Reference proteome</keyword>
<name>A0ABP2EIV2_YERMW</name>
<gene>
    <name evidence="2" type="ORF">ymoll0001_10770</name>
</gene>
<protein>
    <submittedName>
        <fullName evidence="2">Glycosyltransferase family 2</fullName>
    </submittedName>
</protein>
<comment type="caution">
    <text evidence="2">The sequence shown here is derived from an EMBL/GenBank/DDBJ whole genome shotgun (WGS) entry which is preliminary data.</text>
</comment>
<accession>A0ABP2EIV2</accession>
<dbReference type="PANTHER" id="PTHR22916:SF67">
    <property type="entry name" value="COLANIC ACID BIOSYNTHESIS GLYCOSYL TRANSFERASE WCAE-RELATED"/>
    <property type="match status" value="1"/>
</dbReference>
<reference evidence="2" key="1">
    <citation type="submission" date="2008-12" db="EMBL/GenBank/DDBJ databases">
        <title>Annotation of the Yersinia mollaretii ATCC 43969 genome.</title>
        <authorList>
            <person name="Read T.D."/>
            <person name="Akmal A."/>
            <person name="Bishop-Lilly K."/>
            <person name="Chen P.E."/>
            <person name="Cook C."/>
            <person name="Kiley M.P."/>
            <person name="Lentz S."/>
            <person name="Mateczun A."/>
            <person name="Nagarajan N."/>
            <person name="Nolan N."/>
            <person name="Osborne B.I."/>
            <person name="Pop M."/>
            <person name="Sozhamannan S."/>
            <person name="Stewart A.C."/>
            <person name="Sulakvelidze A."/>
            <person name="Thomason B."/>
            <person name="Willner K."/>
            <person name="Zwick M.E."/>
        </authorList>
    </citation>
    <scope>NUCLEOTIDE SEQUENCE [LARGE SCALE GENOMIC DNA]</scope>
    <source>
        <strain evidence="2">ATCC 43969</strain>
    </source>
</reference>
<dbReference type="InterPro" id="IPR029044">
    <property type="entry name" value="Nucleotide-diphossugar_trans"/>
</dbReference>
<dbReference type="GeneID" id="57918300"/>
<dbReference type="Gene3D" id="3.90.550.10">
    <property type="entry name" value="Spore Coat Polysaccharide Biosynthesis Protein SpsA, Chain A"/>
    <property type="match status" value="1"/>
</dbReference>
<dbReference type="PANTHER" id="PTHR22916">
    <property type="entry name" value="GLYCOSYLTRANSFERASE"/>
    <property type="match status" value="1"/>
</dbReference>
<dbReference type="Pfam" id="PF00535">
    <property type="entry name" value="Glycos_transf_2"/>
    <property type="match status" value="1"/>
</dbReference>
<organism evidence="2 3">
    <name type="scientific">Yersinia mollaretii (strain ATCC 43969 / DSM 18520 / CIP 103324 / CNY 7263 / WAIP 204)</name>
    <dbReference type="NCBI Taxonomy" id="349967"/>
    <lineage>
        <taxon>Bacteria</taxon>
        <taxon>Pseudomonadati</taxon>
        <taxon>Pseudomonadota</taxon>
        <taxon>Gammaproteobacteria</taxon>
        <taxon>Enterobacterales</taxon>
        <taxon>Yersiniaceae</taxon>
        <taxon>Yersinia</taxon>
    </lineage>
</organism>
<proteinExistence type="predicted"/>
<dbReference type="Proteomes" id="UP000003027">
    <property type="component" value="Unassembled WGS sequence"/>
</dbReference>
<dbReference type="SUPFAM" id="SSF53448">
    <property type="entry name" value="Nucleotide-diphospho-sugar transferases"/>
    <property type="match status" value="1"/>
</dbReference>
<sequence length="259" mass="29823">MGQSFFFQNFKISIITIVYNAASELKETIDSVRSQKYADIEYVVIDGDSKDNTIKIIQANTDIINIWISESDKGIYDAMNKGVKLCSGDYIIFMNAGDTFYDQNSIANAMSQPNIHMYDVIYGDYSVINAYRRNGHRKAKDINELWKGMPTSHQAMFFKRLSNTPVIYNLESGLAADHDLVVRKFLANEKFLRLDSILIANYSGGGISDKKRTDVYRSLYKNSKLLNKNHFQLSSYYGYMFLRTLIRTTILNVSQYFKR</sequence>
<evidence type="ECO:0000313" key="2">
    <source>
        <dbReference type="EMBL" id="EEQ12407.1"/>
    </source>
</evidence>
<evidence type="ECO:0000313" key="3">
    <source>
        <dbReference type="Proteomes" id="UP000003027"/>
    </source>
</evidence>
<dbReference type="InterPro" id="IPR001173">
    <property type="entry name" value="Glyco_trans_2-like"/>
</dbReference>
<feature type="domain" description="Glycosyltransferase 2-like" evidence="1">
    <location>
        <begin position="13"/>
        <end position="140"/>
    </location>
</feature>
<dbReference type="RefSeq" id="WP_004873398.1">
    <property type="nucleotide sequence ID" value="NZ_AALD02000001.1"/>
</dbReference>